<feature type="transmembrane region" description="Helical" evidence="6">
    <location>
        <begin position="104"/>
        <end position="124"/>
    </location>
</feature>
<dbReference type="InterPro" id="IPR056569">
    <property type="entry name" value="ArlJ-like"/>
</dbReference>
<evidence type="ECO:0000313" key="9">
    <source>
        <dbReference type="Proteomes" id="UP000185744"/>
    </source>
</evidence>
<sequence length="315" mass="35899">MKNSFFQKIAFSIFGNHIEKNKKNYHNITKNLQKARMEVPAEIWLSKALFTSLIVFSLVFSFLIATVVYFGGLEKIIGIDLIDLVLNYRYYYIELTPKKVIETVLVGLFLLSPILSALIIYQIFKWIPKFRANQRGREITSMLPYAVNYISAMAGAGVTPPKIFKNLAEAETYGKVSDEARYIYRNTEVFGMDIITSLRHTARNTASDRFQEFLQGAITTLTSGGDLKNYFKRKTEQYMRESRQEQKEFLDTLSLIGESYVTTFVAGPLFIIVMVVVMSMLGGANVMILYLIVYIAIPFGTVLFVLLIDIITPEV</sequence>
<dbReference type="InParanoid" id="A0A1Q6DUW1"/>
<name>A0A1Q6DUW1_METT1</name>
<feature type="domain" description="Type II secretion system protein GspF" evidence="7">
    <location>
        <begin position="148"/>
        <end position="274"/>
    </location>
</feature>
<keyword evidence="9" id="KW-1185">Reference proteome</keyword>
<dbReference type="EMBL" id="MSDW01000001">
    <property type="protein sequence ID" value="OKY78133.1"/>
    <property type="molecule type" value="Genomic_DNA"/>
</dbReference>
<dbReference type="InterPro" id="IPR018076">
    <property type="entry name" value="T2SS_GspF_dom"/>
</dbReference>
<keyword evidence="2" id="KW-1003">Cell membrane</keyword>
<dbReference type="PANTHER" id="PTHR35402:SF1">
    <property type="entry name" value="TYPE II SECRETION SYSTEM PROTEIN GSPF DOMAIN-CONTAINING PROTEIN"/>
    <property type="match status" value="1"/>
</dbReference>
<dbReference type="GO" id="GO:0005886">
    <property type="term" value="C:plasma membrane"/>
    <property type="evidence" value="ECO:0007669"/>
    <property type="project" value="UniProtKB-SubCell"/>
</dbReference>
<proteinExistence type="predicted"/>
<comment type="caution">
    <text evidence="8">The sequence shown here is derived from an EMBL/GenBank/DDBJ whole genome shotgun (WGS) entry which is preliminary data.</text>
</comment>
<keyword evidence="4 6" id="KW-1133">Transmembrane helix</keyword>
<organism evidence="8 9">
    <name type="scientific">Methanohalarchaeum thermophilum</name>
    <dbReference type="NCBI Taxonomy" id="1903181"/>
    <lineage>
        <taxon>Archaea</taxon>
        <taxon>Methanobacteriati</taxon>
        <taxon>Methanobacteriota</taxon>
        <taxon>Methanonatronarchaeia</taxon>
        <taxon>Methanonatronarchaeales</taxon>
        <taxon>Methanonatronarchaeaceae</taxon>
        <taxon>Candidatus Methanohalarchaeum</taxon>
    </lineage>
</organism>
<accession>A0A1Q6DUW1</accession>
<evidence type="ECO:0000313" key="8">
    <source>
        <dbReference type="EMBL" id="OKY78133.1"/>
    </source>
</evidence>
<reference evidence="8" key="1">
    <citation type="submission" date="2016-12" db="EMBL/GenBank/DDBJ databases">
        <title>Discovery of methanogenic haloarchaea.</title>
        <authorList>
            <person name="Sorokin D.Y."/>
            <person name="Makarova K.S."/>
            <person name="Abbas B."/>
            <person name="Ferrer M."/>
            <person name="Golyshin P.N."/>
        </authorList>
    </citation>
    <scope>NUCLEOTIDE SEQUENCE [LARGE SCALE GENOMIC DNA]</scope>
    <source>
        <strain evidence="8">HMET1</strain>
    </source>
</reference>
<evidence type="ECO:0000256" key="5">
    <source>
        <dbReference type="ARBA" id="ARBA00023136"/>
    </source>
</evidence>
<evidence type="ECO:0000256" key="4">
    <source>
        <dbReference type="ARBA" id="ARBA00022989"/>
    </source>
</evidence>
<dbReference type="Pfam" id="PF00482">
    <property type="entry name" value="T2SSF"/>
    <property type="match status" value="1"/>
</dbReference>
<keyword evidence="3 6" id="KW-0812">Transmembrane</keyword>
<dbReference type="AlphaFoldDB" id="A0A1Q6DUW1"/>
<feature type="transmembrane region" description="Helical" evidence="6">
    <location>
        <begin position="288"/>
        <end position="311"/>
    </location>
</feature>
<gene>
    <name evidence="8" type="ORF">BTN85_0618</name>
</gene>
<feature type="transmembrane region" description="Helical" evidence="6">
    <location>
        <begin position="44"/>
        <end position="70"/>
    </location>
</feature>
<evidence type="ECO:0000256" key="1">
    <source>
        <dbReference type="ARBA" id="ARBA00004651"/>
    </source>
</evidence>
<dbReference type="Proteomes" id="UP000185744">
    <property type="component" value="Unassembled WGS sequence"/>
</dbReference>
<dbReference type="PANTHER" id="PTHR35402">
    <property type="entry name" value="INTEGRAL MEMBRANE PROTEIN-RELATED"/>
    <property type="match status" value="1"/>
</dbReference>
<keyword evidence="5 6" id="KW-0472">Membrane</keyword>
<dbReference type="STRING" id="1903181.BTN85_0618"/>
<evidence type="ECO:0000256" key="2">
    <source>
        <dbReference type="ARBA" id="ARBA00022475"/>
    </source>
</evidence>
<feature type="transmembrane region" description="Helical" evidence="6">
    <location>
        <begin position="260"/>
        <end position="281"/>
    </location>
</feature>
<protein>
    <submittedName>
        <fullName evidence="8">Pilus assembly protein TadC</fullName>
    </submittedName>
</protein>
<comment type="subcellular location">
    <subcellularLocation>
        <location evidence="1">Cell membrane</location>
        <topology evidence="1">Multi-pass membrane protein</topology>
    </subcellularLocation>
</comment>
<evidence type="ECO:0000256" key="6">
    <source>
        <dbReference type="SAM" id="Phobius"/>
    </source>
</evidence>
<evidence type="ECO:0000259" key="7">
    <source>
        <dbReference type="Pfam" id="PF00482"/>
    </source>
</evidence>
<evidence type="ECO:0000256" key="3">
    <source>
        <dbReference type="ARBA" id="ARBA00022692"/>
    </source>
</evidence>